<comment type="caution">
    <text evidence="2">The sequence shown here is derived from an EMBL/GenBank/DDBJ whole genome shotgun (WGS) entry which is preliminary data.</text>
</comment>
<keyword evidence="3" id="KW-1185">Reference proteome</keyword>
<name>A0A3A8PWB4_9BACT</name>
<dbReference type="InterPro" id="IPR035447">
    <property type="entry name" value="DNA_topo_I_N_sf"/>
</dbReference>
<evidence type="ECO:0000313" key="3">
    <source>
        <dbReference type="Proteomes" id="UP000272888"/>
    </source>
</evidence>
<evidence type="ECO:0000259" key="1">
    <source>
        <dbReference type="Pfam" id="PF21338"/>
    </source>
</evidence>
<dbReference type="Proteomes" id="UP000272888">
    <property type="component" value="Unassembled WGS sequence"/>
</dbReference>
<protein>
    <submittedName>
        <fullName evidence="2">DNA topoisomerase IB</fullName>
    </submittedName>
</protein>
<evidence type="ECO:0000313" key="2">
    <source>
        <dbReference type="EMBL" id="RKH60747.1"/>
    </source>
</evidence>
<dbReference type="EMBL" id="RAWB01000108">
    <property type="protein sequence ID" value="RKH60747.1"/>
    <property type="molecule type" value="Genomic_DNA"/>
</dbReference>
<dbReference type="AlphaFoldDB" id="A0A3A8PWB4"/>
<sequence>MTQLERLRQDGHRRLGTMKRGFRYVDATGRPVSAAERERIEALRLPPAWTEVAIATKASARLQAVGRDGA</sequence>
<feature type="domain" description="DNA topoisomerase IB N-terminal" evidence="1">
    <location>
        <begin position="21"/>
        <end position="68"/>
    </location>
</feature>
<dbReference type="InterPro" id="IPR049331">
    <property type="entry name" value="Top1B_N_bact"/>
</dbReference>
<dbReference type="Pfam" id="PF21338">
    <property type="entry name" value="Top1B_N_bact"/>
    <property type="match status" value="1"/>
</dbReference>
<feature type="non-terminal residue" evidence="2">
    <location>
        <position position="70"/>
    </location>
</feature>
<keyword evidence="2" id="KW-0413">Isomerase</keyword>
<accession>A0A3A8PWB4</accession>
<dbReference type="GO" id="GO:0016853">
    <property type="term" value="F:isomerase activity"/>
    <property type="evidence" value="ECO:0007669"/>
    <property type="project" value="UniProtKB-KW"/>
</dbReference>
<organism evidence="2 3">
    <name type="scientific">Corallococcus llansteffanensis</name>
    <dbReference type="NCBI Taxonomy" id="2316731"/>
    <lineage>
        <taxon>Bacteria</taxon>
        <taxon>Pseudomonadati</taxon>
        <taxon>Myxococcota</taxon>
        <taxon>Myxococcia</taxon>
        <taxon>Myxococcales</taxon>
        <taxon>Cystobacterineae</taxon>
        <taxon>Myxococcaceae</taxon>
        <taxon>Corallococcus</taxon>
    </lineage>
</organism>
<gene>
    <name evidence="2" type="ORF">D7V93_12815</name>
</gene>
<dbReference type="SUPFAM" id="SSF55869">
    <property type="entry name" value="DNA topoisomerase I domain"/>
    <property type="match status" value="1"/>
</dbReference>
<proteinExistence type="predicted"/>
<dbReference type="Gene3D" id="3.30.66.10">
    <property type="entry name" value="DNA topoisomerase I domain"/>
    <property type="match status" value="1"/>
</dbReference>
<reference evidence="3" key="1">
    <citation type="submission" date="2018-09" db="EMBL/GenBank/DDBJ databases">
        <authorList>
            <person name="Livingstone P.G."/>
            <person name="Whitworth D.E."/>
        </authorList>
    </citation>
    <scope>NUCLEOTIDE SEQUENCE [LARGE SCALE GENOMIC DNA]</scope>
    <source>
        <strain evidence="3">CA051B</strain>
    </source>
</reference>